<dbReference type="PANTHER" id="PTHR30576:SF4">
    <property type="entry name" value="UNDECAPRENYL-PHOSPHATE GALACTOSE PHOSPHOTRANSFERASE"/>
    <property type="match status" value="1"/>
</dbReference>
<evidence type="ECO:0000256" key="4">
    <source>
        <dbReference type="ARBA" id="ARBA00022679"/>
    </source>
</evidence>
<dbReference type="GO" id="GO:0005886">
    <property type="term" value="C:plasma membrane"/>
    <property type="evidence" value="ECO:0007669"/>
    <property type="project" value="UniProtKB-SubCell"/>
</dbReference>
<protein>
    <submittedName>
        <fullName evidence="9">Lipopolysaccharide/colanic/teichoic acid biosynthesis glycosyltransferase</fullName>
    </submittedName>
    <submittedName>
        <fullName evidence="10">Sugar transferase</fullName>
    </submittedName>
</protein>
<gene>
    <name evidence="10" type="ORF">E2R65_14160</name>
    <name evidence="9" type="ORF">GGR35_002285</name>
</gene>
<keyword evidence="12" id="KW-1185">Reference proteome</keyword>
<dbReference type="Pfam" id="PF02397">
    <property type="entry name" value="Bac_transf"/>
    <property type="match status" value="1"/>
</dbReference>
<organism evidence="10 11">
    <name type="scientific">Mucilaginibacter phyllosphaerae</name>
    <dbReference type="NCBI Taxonomy" id="1812349"/>
    <lineage>
        <taxon>Bacteria</taxon>
        <taxon>Pseudomonadati</taxon>
        <taxon>Bacteroidota</taxon>
        <taxon>Sphingobacteriia</taxon>
        <taxon>Sphingobacteriales</taxon>
        <taxon>Sphingobacteriaceae</taxon>
        <taxon>Mucilaginibacter</taxon>
    </lineage>
</organism>
<name>A0A4Y8A9F5_9SPHI</name>
<evidence type="ECO:0000256" key="2">
    <source>
        <dbReference type="ARBA" id="ARBA00006464"/>
    </source>
</evidence>
<reference evidence="9 12" key="3">
    <citation type="submission" date="2020-08" db="EMBL/GenBank/DDBJ databases">
        <title>Genomic Encyclopedia of Type Strains, Phase IV (KMG-IV): sequencing the most valuable type-strain genomes for metagenomic binning, comparative biology and taxonomic classification.</title>
        <authorList>
            <person name="Goeker M."/>
        </authorList>
    </citation>
    <scope>NUCLEOTIDE SEQUENCE [LARGE SCALE GENOMIC DNA]</scope>
    <source>
        <strain evidence="9 12">DSM 100995</strain>
    </source>
</reference>
<dbReference type="InterPro" id="IPR003362">
    <property type="entry name" value="Bact_transf"/>
</dbReference>
<comment type="caution">
    <text evidence="10">The sequence shown here is derived from an EMBL/GenBank/DDBJ whole genome shotgun (WGS) entry which is preliminary data.</text>
</comment>
<dbReference type="EMBL" id="SNQG01000005">
    <property type="protein sequence ID" value="TEW65056.1"/>
    <property type="molecule type" value="Genomic_DNA"/>
</dbReference>
<keyword evidence="3" id="KW-1003">Cell membrane</keyword>
<dbReference type="Proteomes" id="UP000583101">
    <property type="component" value="Unassembled WGS sequence"/>
</dbReference>
<comment type="subcellular location">
    <subcellularLocation>
        <location evidence="1">Cell membrane</location>
    </subcellularLocation>
</comment>
<keyword evidence="5" id="KW-0812">Transmembrane</keyword>
<evidence type="ECO:0000256" key="3">
    <source>
        <dbReference type="ARBA" id="ARBA00022475"/>
    </source>
</evidence>
<proteinExistence type="inferred from homology"/>
<evidence type="ECO:0000313" key="10">
    <source>
        <dbReference type="EMBL" id="TEW65056.1"/>
    </source>
</evidence>
<evidence type="ECO:0000256" key="7">
    <source>
        <dbReference type="ARBA" id="ARBA00023136"/>
    </source>
</evidence>
<keyword evidence="4 10" id="KW-0808">Transferase</keyword>
<evidence type="ECO:0000256" key="6">
    <source>
        <dbReference type="ARBA" id="ARBA00022989"/>
    </source>
</evidence>
<evidence type="ECO:0000313" key="9">
    <source>
        <dbReference type="EMBL" id="MBB3969672.1"/>
    </source>
</evidence>
<dbReference type="Proteomes" id="UP000297248">
    <property type="component" value="Unassembled WGS sequence"/>
</dbReference>
<dbReference type="GO" id="GO:0016780">
    <property type="term" value="F:phosphotransferase activity, for other substituted phosphate groups"/>
    <property type="evidence" value="ECO:0007669"/>
    <property type="project" value="TreeGrafter"/>
</dbReference>
<dbReference type="PANTHER" id="PTHR30576">
    <property type="entry name" value="COLANIC BIOSYNTHESIS UDP-GLUCOSE LIPID CARRIER TRANSFERASE"/>
    <property type="match status" value="1"/>
</dbReference>
<evidence type="ECO:0000259" key="8">
    <source>
        <dbReference type="Pfam" id="PF02397"/>
    </source>
</evidence>
<evidence type="ECO:0000313" key="11">
    <source>
        <dbReference type="Proteomes" id="UP000297248"/>
    </source>
</evidence>
<evidence type="ECO:0000256" key="5">
    <source>
        <dbReference type="ARBA" id="ARBA00022692"/>
    </source>
</evidence>
<dbReference type="EMBL" id="JACIEG010000004">
    <property type="protein sequence ID" value="MBB3969672.1"/>
    <property type="molecule type" value="Genomic_DNA"/>
</dbReference>
<reference evidence="10" key="2">
    <citation type="submission" date="2019-03" db="EMBL/GenBank/DDBJ databases">
        <authorList>
            <person name="Yan Y.-Q."/>
            <person name="Du Z.-J."/>
        </authorList>
    </citation>
    <scope>NUCLEOTIDE SEQUENCE</scope>
    <source>
        <strain evidence="10">PP-F2FG21</strain>
    </source>
</reference>
<reference evidence="10 11" key="1">
    <citation type="journal article" date="2016" name="Int. J. Syst. Evol. Microbiol.">
        <title>Proposal of Mucilaginibacter phyllosphaerae sp. nov. isolated from the phyllosphere of Galium album.</title>
        <authorList>
            <person name="Aydogan E.L."/>
            <person name="Busse H.J."/>
            <person name="Moser G."/>
            <person name="Muller C."/>
            <person name="Kampfer P."/>
            <person name="Glaeser S.P."/>
        </authorList>
    </citation>
    <scope>NUCLEOTIDE SEQUENCE [LARGE SCALE GENOMIC DNA]</scope>
    <source>
        <strain evidence="10 11">PP-F2FG21</strain>
    </source>
</reference>
<sequence length="197" mass="22202">MLRKLIAGLLLIALLPIALITGVIIRLKHPGPMFFKQLREGRHGRFFLIWKLRTMVVNADIVLARLIENNQLLATEWRDYGGLKNDPRIAGAAARLARRLSIDEIPQLINIINGDMAFVGPRPLEKYLAESLPPNTRATRNSVKPGLTGLWQIGPRSNVSIRQMQHYDKLYISKKSFCLDAYILLKTIGVVVKKTGI</sequence>
<evidence type="ECO:0000313" key="12">
    <source>
        <dbReference type="Proteomes" id="UP000583101"/>
    </source>
</evidence>
<dbReference type="OrthoDB" id="9808602at2"/>
<dbReference type="AlphaFoldDB" id="A0A4Y8A9F5"/>
<keyword evidence="7" id="KW-0472">Membrane</keyword>
<comment type="similarity">
    <text evidence="2">Belongs to the bacterial sugar transferase family.</text>
</comment>
<accession>A0A4Y8A9F5</accession>
<feature type="domain" description="Bacterial sugar transferase" evidence="8">
    <location>
        <begin position="5"/>
        <end position="193"/>
    </location>
</feature>
<dbReference type="RefSeq" id="WP_134337131.1">
    <property type="nucleotide sequence ID" value="NZ_BMCZ01000005.1"/>
</dbReference>
<keyword evidence="6" id="KW-1133">Transmembrane helix</keyword>
<evidence type="ECO:0000256" key="1">
    <source>
        <dbReference type="ARBA" id="ARBA00004236"/>
    </source>
</evidence>